<reference evidence="6 7" key="1">
    <citation type="journal article" date="2011" name="Stand. Genomic Sci.">
        <title>Non-contiguous finished genome sequence and contextual data of the filamentous soil bacterium Ktedonobacter racemifer type strain (SOSP1-21).</title>
        <authorList>
            <person name="Chang Y.J."/>
            <person name="Land M."/>
            <person name="Hauser L."/>
            <person name="Chertkov O."/>
            <person name="Del Rio T.G."/>
            <person name="Nolan M."/>
            <person name="Copeland A."/>
            <person name="Tice H."/>
            <person name="Cheng J.F."/>
            <person name="Lucas S."/>
            <person name="Han C."/>
            <person name="Goodwin L."/>
            <person name="Pitluck S."/>
            <person name="Ivanova N."/>
            <person name="Ovchinikova G."/>
            <person name="Pati A."/>
            <person name="Chen A."/>
            <person name="Palaniappan K."/>
            <person name="Mavromatis K."/>
            <person name="Liolios K."/>
            <person name="Brettin T."/>
            <person name="Fiebig A."/>
            <person name="Rohde M."/>
            <person name="Abt B."/>
            <person name="Goker M."/>
            <person name="Detter J.C."/>
            <person name="Woyke T."/>
            <person name="Bristow J."/>
            <person name="Eisen J.A."/>
            <person name="Markowitz V."/>
            <person name="Hugenholtz P."/>
            <person name="Kyrpides N.C."/>
            <person name="Klenk H.P."/>
            <person name="Lapidus A."/>
        </authorList>
    </citation>
    <scope>NUCLEOTIDE SEQUENCE [LARGE SCALE GENOMIC DNA]</scope>
    <source>
        <strain evidence="7">DSM 44963</strain>
    </source>
</reference>
<dbReference type="AlphaFoldDB" id="D6U0K6"/>
<proteinExistence type="predicted"/>
<organism evidence="6 7">
    <name type="scientific">Ktedonobacter racemifer DSM 44963</name>
    <dbReference type="NCBI Taxonomy" id="485913"/>
    <lineage>
        <taxon>Bacteria</taxon>
        <taxon>Bacillati</taxon>
        <taxon>Chloroflexota</taxon>
        <taxon>Ktedonobacteria</taxon>
        <taxon>Ktedonobacterales</taxon>
        <taxon>Ktedonobacteraceae</taxon>
        <taxon>Ktedonobacter</taxon>
    </lineage>
</organism>
<evidence type="ECO:0000256" key="3">
    <source>
        <dbReference type="ARBA" id="ARBA00023163"/>
    </source>
</evidence>
<dbReference type="Pfam" id="PF01638">
    <property type="entry name" value="HxlR"/>
    <property type="match status" value="2"/>
</dbReference>
<evidence type="ECO:0000256" key="2">
    <source>
        <dbReference type="ARBA" id="ARBA00023125"/>
    </source>
</evidence>
<keyword evidence="1" id="KW-0805">Transcription regulation</keyword>
<feature type="domain" description="HTH hxlR-type" evidence="5">
    <location>
        <begin position="1"/>
        <end position="106"/>
    </location>
</feature>
<dbReference type="eggNOG" id="COG1733">
    <property type="taxonomic scope" value="Bacteria"/>
</dbReference>
<dbReference type="RefSeq" id="WP_007920410.1">
    <property type="nucleotide sequence ID" value="NZ_ADVG01000004.1"/>
</dbReference>
<feature type="compositionally biased region" description="Polar residues" evidence="4">
    <location>
        <begin position="231"/>
        <end position="244"/>
    </location>
</feature>
<dbReference type="STRING" id="485913.Krac_3152"/>
<dbReference type="InterPro" id="IPR002577">
    <property type="entry name" value="HTH_HxlR"/>
</dbReference>
<feature type="region of interest" description="Disordered" evidence="4">
    <location>
        <begin position="224"/>
        <end position="244"/>
    </location>
</feature>
<evidence type="ECO:0000256" key="1">
    <source>
        <dbReference type="ARBA" id="ARBA00023015"/>
    </source>
</evidence>
<feature type="domain" description="HTH hxlR-type" evidence="5">
    <location>
        <begin position="106"/>
        <end position="204"/>
    </location>
</feature>
<keyword evidence="2" id="KW-0238">DNA-binding</keyword>
<dbReference type="InterPro" id="IPR036390">
    <property type="entry name" value="WH_DNA-bd_sf"/>
</dbReference>
<dbReference type="OrthoDB" id="769662at2"/>
<sequence length="244" mass="28437">MPRQKKTTVCPLGGDGLGGKWKFGILHQLLSGPKRFGELQRLLPEVSRQMLTIQLRELEQTGLLGRQAYVQVPPKVEYSLTELGWSLESLLCQMRTWEKWYSEQIGPQYDWLVSLGGRWKFWIWYHLFSGPKRFGELQRLLPQANRQTLTVQLRELEQMGVLHRQTSAQTSPKIEYTLTELGHQSEPMLRQMYVLGRWCCEQIGVEYDWPVGDEAQDLDVTGKERERFPTQAGQSQSVSHRTFR</sequence>
<protein>
    <submittedName>
        <fullName evidence="6">Transcriptional regulator, HxlR family</fullName>
    </submittedName>
</protein>
<dbReference type="SUPFAM" id="SSF46785">
    <property type="entry name" value="Winged helix' DNA-binding domain"/>
    <property type="match status" value="2"/>
</dbReference>
<dbReference type="Gene3D" id="1.10.10.10">
    <property type="entry name" value="Winged helix-like DNA-binding domain superfamily/Winged helix DNA-binding domain"/>
    <property type="match status" value="2"/>
</dbReference>
<dbReference type="PANTHER" id="PTHR33204:SF29">
    <property type="entry name" value="TRANSCRIPTIONAL REGULATOR"/>
    <property type="match status" value="1"/>
</dbReference>
<evidence type="ECO:0000313" key="6">
    <source>
        <dbReference type="EMBL" id="EFH82346.1"/>
    </source>
</evidence>
<evidence type="ECO:0000259" key="5">
    <source>
        <dbReference type="PROSITE" id="PS51118"/>
    </source>
</evidence>
<dbReference type="PANTHER" id="PTHR33204">
    <property type="entry name" value="TRANSCRIPTIONAL REGULATOR, MARR FAMILY"/>
    <property type="match status" value="1"/>
</dbReference>
<dbReference type="PROSITE" id="PS51118">
    <property type="entry name" value="HTH_HXLR"/>
    <property type="match status" value="2"/>
</dbReference>
<gene>
    <name evidence="6" type="ORF">Krac_3152</name>
</gene>
<dbReference type="InterPro" id="IPR036388">
    <property type="entry name" value="WH-like_DNA-bd_sf"/>
</dbReference>
<evidence type="ECO:0000313" key="7">
    <source>
        <dbReference type="Proteomes" id="UP000004508"/>
    </source>
</evidence>
<evidence type="ECO:0000256" key="4">
    <source>
        <dbReference type="SAM" id="MobiDB-lite"/>
    </source>
</evidence>
<name>D6U0K6_KTERA</name>
<dbReference type="GO" id="GO:0003677">
    <property type="term" value="F:DNA binding"/>
    <property type="evidence" value="ECO:0007669"/>
    <property type="project" value="UniProtKB-KW"/>
</dbReference>
<keyword evidence="3" id="KW-0804">Transcription</keyword>
<dbReference type="EMBL" id="ADVG01000004">
    <property type="protein sequence ID" value="EFH82346.1"/>
    <property type="molecule type" value="Genomic_DNA"/>
</dbReference>
<accession>D6U0K6</accession>
<dbReference type="Proteomes" id="UP000004508">
    <property type="component" value="Unassembled WGS sequence"/>
</dbReference>
<comment type="caution">
    <text evidence="6">The sequence shown here is derived from an EMBL/GenBank/DDBJ whole genome shotgun (WGS) entry which is preliminary data.</text>
</comment>
<keyword evidence="7" id="KW-1185">Reference proteome</keyword>
<dbReference type="InParanoid" id="D6U0K6"/>